<dbReference type="GO" id="GO:0046872">
    <property type="term" value="F:metal ion binding"/>
    <property type="evidence" value="ECO:0007669"/>
    <property type="project" value="UniProtKB-KW"/>
</dbReference>
<dbReference type="PANTHER" id="PTHR35848:SF6">
    <property type="entry name" value="CUPIN TYPE-2 DOMAIN-CONTAINING PROTEIN"/>
    <property type="match status" value="1"/>
</dbReference>
<name>U2E925_9MOLU</name>
<dbReference type="RefSeq" id="WP_008825418.1">
    <property type="nucleotide sequence ID" value="NZ_AFNU02000009.1"/>
</dbReference>
<dbReference type="Gene3D" id="2.60.120.10">
    <property type="entry name" value="Jelly Rolls"/>
    <property type="match status" value="1"/>
</dbReference>
<feature type="domain" description="Cupin type-2" evidence="2">
    <location>
        <begin position="44"/>
        <end position="110"/>
    </location>
</feature>
<keyword evidence="4" id="KW-1185">Reference proteome</keyword>
<dbReference type="InParanoid" id="U2E925"/>
<dbReference type="EC" id="6.1.1.10" evidence="3"/>
<evidence type="ECO:0000313" key="4">
    <source>
        <dbReference type="Proteomes" id="UP000005707"/>
    </source>
</evidence>
<comment type="caution">
    <text evidence="3">The sequence shown here is derived from an EMBL/GenBank/DDBJ whole genome shotgun (WGS) entry which is preliminary data.</text>
</comment>
<dbReference type="InterPro" id="IPR013096">
    <property type="entry name" value="Cupin_2"/>
</dbReference>
<dbReference type="Proteomes" id="UP000005707">
    <property type="component" value="Unassembled WGS sequence"/>
</dbReference>
<dbReference type="AlphaFoldDB" id="U2E925"/>
<reference evidence="3 4" key="1">
    <citation type="journal article" date="2011" name="J. Bacteriol.">
        <title>Genome sequence of Haloplasma contractile, an unusual contractile bacterium from a deep-sea anoxic brine lake.</title>
        <authorList>
            <person name="Antunes A."/>
            <person name="Alam I."/>
            <person name="El Dorry H."/>
            <person name="Siam R."/>
            <person name="Robertson A."/>
            <person name="Bajic V.B."/>
            <person name="Stingl U."/>
        </authorList>
    </citation>
    <scope>NUCLEOTIDE SEQUENCE [LARGE SCALE GENOMIC DNA]</scope>
    <source>
        <strain evidence="3 4">SSD-17B</strain>
    </source>
</reference>
<keyword evidence="3" id="KW-0436">Ligase</keyword>
<keyword evidence="1" id="KW-0479">Metal-binding</keyword>
<organism evidence="3 4">
    <name type="scientific">Haloplasma contractile SSD-17B</name>
    <dbReference type="NCBI Taxonomy" id="1033810"/>
    <lineage>
        <taxon>Bacteria</taxon>
        <taxon>Bacillati</taxon>
        <taxon>Mycoplasmatota</taxon>
        <taxon>Mollicutes</taxon>
        <taxon>Haloplasmatales</taxon>
        <taxon>Haloplasmataceae</taxon>
        <taxon>Haloplasma</taxon>
    </lineage>
</organism>
<accession>U2E925</accession>
<dbReference type="PANTHER" id="PTHR35848">
    <property type="entry name" value="OXALATE-BINDING PROTEIN"/>
    <property type="match status" value="1"/>
</dbReference>
<dbReference type="Pfam" id="PF07883">
    <property type="entry name" value="Cupin_2"/>
    <property type="match status" value="1"/>
</dbReference>
<evidence type="ECO:0000313" key="3">
    <source>
        <dbReference type="EMBL" id="ERJ11643.1"/>
    </source>
</evidence>
<dbReference type="GO" id="GO:0004825">
    <property type="term" value="F:methionine-tRNA ligase activity"/>
    <property type="evidence" value="ECO:0007669"/>
    <property type="project" value="UniProtKB-EC"/>
</dbReference>
<dbReference type="STRING" id="1033810.HLPCO_002344"/>
<sequence>MIKNFLNSKKEEIKNCHDGEGTLKHITVFEDDELKSNLRFINYTILPPGTSIGTHQHGNDEEVYVILEGNGEMTLSSKIHKVKSGDVVLNKPYGIHSLTNTSRTEMRILVFEVAID</sequence>
<reference evidence="3 4" key="2">
    <citation type="journal article" date="2013" name="PLoS ONE">
        <title>INDIGO - INtegrated Data Warehouse of MIcrobial GenOmes with Examples from the Red Sea Extremophiles.</title>
        <authorList>
            <person name="Alam I."/>
            <person name="Antunes A."/>
            <person name="Kamau A.A."/>
            <person name="Ba Alawi W."/>
            <person name="Kalkatawi M."/>
            <person name="Stingl U."/>
            <person name="Bajic V.B."/>
        </authorList>
    </citation>
    <scope>NUCLEOTIDE SEQUENCE [LARGE SCALE GENOMIC DNA]</scope>
    <source>
        <strain evidence="3 4">SSD-17B</strain>
    </source>
</reference>
<dbReference type="InterPro" id="IPR051610">
    <property type="entry name" value="GPI/OXD"/>
</dbReference>
<dbReference type="EMBL" id="AFNU02000009">
    <property type="protein sequence ID" value="ERJ11643.1"/>
    <property type="molecule type" value="Genomic_DNA"/>
</dbReference>
<protein>
    <submittedName>
        <fullName evidence="3">Methionyl-tRNA synthetase protein</fullName>
        <ecNumber evidence="3">6.1.1.10</ecNumber>
    </submittedName>
</protein>
<proteinExistence type="predicted"/>
<dbReference type="SUPFAM" id="SSF51182">
    <property type="entry name" value="RmlC-like cupins"/>
    <property type="match status" value="1"/>
</dbReference>
<gene>
    <name evidence="3" type="ORF">HLPCO_002344</name>
</gene>
<dbReference type="InterPro" id="IPR014710">
    <property type="entry name" value="RmlC-like_jellyroll"/>
</dbReference>
<dbReference type="InterPro" id="IPR011051">
    <property type="entry name" value="RmlC_Cupin_sf"/>
</dbReference>
<evidence type="ECO:0000256" key="1">
    <source>
        <dbReference type="ARBA" id="ARBA00022723"/>
    </source>
</evidence>
<dbReference type="eggNOG" id="COG1917">
    <property type="taxonomic scope" value="Bacteria"/>
</dbReference>
<evidence type="ECO:0000259" key="2">
    <source>
        <dbReference type="Pfam" id="PF07883"/>
    </source>
</evidence>